<comment type="caution">
    <text evidence="1">The sequence shown here is derived from an EMBL/GenBank/DDBJ whole genome shotgun (WGS) entry which is preliminary data.</text>
</comment>
<dbReference type="EMBL" id="JAHQIW010005856">
    <property type="protein sequence ID" value="KAJ1367339.1"/>
    <property type="molecule type" value="Genomic_DNA"/>
</dbReference>
<dbReference type="AlphaFoldDB" id="A0AAD5WEI9"/>
<keyword evidence="2" id="KW-1185">Reference proteome</keyword>
<evidence type="ECO:0000313" key="1">
    <source>
        <dbReference type="EMBL" id="KAJ1367339.1"/>
    </source>
</evidence>
<proteinExistence type="predicted"/>
<protein>
    <submittedName>
        <fullName evidence="1">Uncharacterized protein</fullName>
    </submittedName>
</protein>
<reference evidence="1" key="1">
    <citation type="submission" date="2021-06" db="EMBL/GenBank/DDBJ databases">
        <title>Parelaphostrongylus tenuis whole genome reference sequence.</title>
        <authorList>
            <person name="Garwood T.J."/>
            <person name="Larsen P.A."/>
            <person name="Fountain-Jones N.M."/>
            <person name="Garbe J.R."/>
            <person name="Macchietto M.G."/>
            <person name="Kania S.A."/>
            <person name="Gerhold R.W."/>
            <person name="Richards J.E."/>
            <person name="Wolf T.M."/>
        </authorList>
    </citation>
    <scope>NUCLEOTIDE SEQUENCE</scope>
    <source>
        <strain evidence="1">MNPRO001-30</strain>
        <tissue evidence="1">Meninges</tissue>
    </source>
</reference>
<gene>
    <name evidence="1" type="ORF">KIN20_028233</name>
</gene>
<organism evidence="1 2">
    <name type="scientific">Parelaphostrongylus tenuis</name>
    <name type="common">Meningeal worm</name>
    <dbReference type="NCBI Taxonomy" id="148309"/>
    <lineage>
        <taxon>Eukaryota</taxon>
        <taxon>Metazoa</taxon>
        <taxon>Ecdysozoa</taxon>
        <taxon>Nematoda</taxon>
        <taxon>Chromadorea</taxon>
        <taxon>Rhabditida</taxon>
        <taxon>Rhabditina</taxon>
        <taxon>Rhabditomorpha</taxon>
        <taxon>Strongyloidea</taxon>
        <taxon>Metastrongylidae</taxon>
        <taxon>Parelaphostrongylus</taxon>
    </lineage>
</organism>
<accession>A0AAD5WEI9</accession>
<evidence type="ECO:0000313" key="2">
    <source>
        <dbReference type="Proteomes" id="UP001196413"/>
    </source>
</evidence>
<name>A0AAD5WEI9_PARTN</name>
<dbReference type="Proteomes" id="UP001196413">
    <property type="component" value="Unassembled WGS sequence"/>
</dbReference>
<sequence length="66" mass="7019">MLVSSVEALMESSGKSLFSGRFSLKESLRNNGNSSDNSDKASIYESTPVATVTVTAPCFKDIAVQD</sequence>